<dbReference type="EMBL" id="CM042017">
    <property type="protein sequence ID" value="KAI3691499.1"/>
    <property type="molecule type" value="Genomic_DNA"/>
</dbReference>
<reference evidence="1 2" key="2">
    <citation type="journal article" date="2022" name="Mol. Ecol. Resour.">
        <title>The genomes of chicory, endive, great burdock and yacon provide insights into Asteraceae paleo-polyploidization history and plant inulin production.</title>
        <authorList>
            <person name="Fan W."/>
            <person name="Wang S."/>
            <person name="Wang H."/>
            <person name="Wang A."/>
            <person name="Jiang F."/>
            <person name="Liu H."/>
            <person name="Zhao H."/>
            <person name="Xu D."/>
            <person name="Zhang Y."/>
        </authorList>
    </citation>
    <scope>NUCLEOTIDE SEQUENCE [LARGE SCALE GENOMIC DNA]</scope>
    <source>
        <strain evidence="2">cv. Punajuju</strain>
        <tissue evidence="1">Leaves</tissue>
    </source>
</reference>
<evidence type="ECO:0000313" key="2">
    <source>
        <dbReference type="Proteomes" id="UP001055811"/>
    </source>
</evidence>
<reference evidence="2" key="1">
    <citation type="journal article" date="2022" name="Mol. Ecol. Resour.">
        <title>The genomes of chicory, endive, great burdock and yacon provide insights into Asteraceae palaeo-polyploidization history and plant inulin production.</title>
        <authorList>
            <person name="Fan W."/>
            <person name="Wang S."/>
            <person name="Wang H."/>
            <person name="Wang A."/>
            <person name="Jiang F."/>
            <person name="Liu H."/>
            <person name="Zhao H."/>
            <person name="Xu D."/>
            <person name="Zhang Y."/>
        </authorList>
    </citation>
    <scope>NUCLEOTIDE SEQUENCE [LARGE SCALE GENOMIC DNA]</scope>
    <source>
        <strain evidence="2">cv. Punajuju</strain>
    </source>
</reference>
<keyword evidence="2" id="KW-1185">Reference proteome</keyword>
<sequence length="75" mass="8876">MSAVSDSDRTRNLRQMCNAIPSDCLGCQMFTIGSREETRRRKEKDEKKTTFEEFDPTWFWGVDEDGKRTERRVPL</sequence>
<organism evidence="1 2">
    <name type="scientific">Cichorium intybus</name>
    <name type="common">Chicory</name>
    <dbReference type="NCBI Taxonomy" id="13427"/>
    <lineage>
        <taxon>Eukaryota</taxon>
        <taxon>Viridiplantae</taxon>
        <taxon>Streptophyta</taxon>
        <taxon>Embryophyta</taxon>
        <taxon>Tracheophyta</taxon>
        <taxon>Spermatophyta</taxon>
        <taxon>Magnoliopsida</taxon>
        <taxon>eudicotyledons</taxon>
        <taxon>Gunneridae</taxon>
        <taxon>Pentapetalae</taxon>
        <taxon>asterids</taxon>
        <taxon>campanulids</taxon>
        <taxon>Asterales</taxon>
        <taxon>Asteraceae</taxon>
        <taxon>Cichorioideae</taxon>
        <taxon>Cichorieae</taxon>
        <taxon>Cichoriinae</taxon>
        <taxon>Cichorium</taxon>
    </lineage>
</organism>
<name>A0ACB8Z0J4_CICIN</name>
<evidence type="ECO:0000313" key="1">
    <source>
        <dbReference type="EMBL" id="KAI3691499.1"/>
    </source>
</evidence>
<accession>A0ACB8Z0J4</accession>
<dbReference type="Proteomes" id="UP001055811">
    <property type="component" value="Linkage Group LG09"/>
</dbReference>
<gene>
    <name evidence="1" type="ORF">L2E82_49861</name>
</gene>
<comment type="caution">
    <text evidence="1">The sequence shown here is derived from an EMBL/GenBank/DDBJ whole genome shotgun (WGS) entry which is preliminary data.</text>
</comment>
<protein>
    <submittedName>
        <fullName evidence="1">Uncharacterized protein</fullName>
    </submittedName>
</protein>
<proteinExistence type="predicted"/>